<reference evidence="1 2" key="1">
    <citation type="submission" date="2017-03" db="EMBL/GenBank/DDBJ databases">
        <title>Genome analysis of strain PAMC 26577.</title>
        <authorList>
            <person name="Oh H.-M."/>
            <person name="Yang J.-A."/>
        </authorList>
    </citation>
    <scope>NUCLEOTIDE SEQUENCE [LARGE SCALE GENOMIC DNA]</scope>
    <source>
        <strain evidence="1 2">PAMC 26577</strain>
    </source>
</reference>
<gene>
    <name evidence="1" type="ORF">PAMC26577_11840</name>
</gene>
<accession>A0A242MXJ2</accession>
<evidence type="ECO:0000313" key="2">
    <source>
        <dbReference type="Proteomes" id="UP000195221"/>
    </source>
</evidence>
<dbReference type="EMBL" id="NBTZ01000042">
    <property type="protein sequence ID" value="OTP76105.1"/>
    <property type="molecule type" value="Genomic_DNA"/>
</dbReference>
<dbReference type="Proteomes" id="UP000195221">
    <property type="component" value="Unassembled WGS sequence"/>
</dbReference>
<sequence length="42" mass="4605">MGFLRWAESALGESAMSTTLTASAFTWAKKSLATFTLIHRLT</sequence>
<protein>
    <submittedName>
        <fullName evidence="1">Uncharacterized protein</fullName>
    </submittedName>
</protein>
<dbReference type="AlphaFoldDB" id="A0A242MXJ2"/>
<proteinExistence type="predicted"/>
<comment type="caution">
    <text evidence="1">The sequence shown here is derived from an EMBL/GenBank/DDBJ whole genome shotgun (WGS) entry which is preliminary data.</text>
</comment>
<name>A0A242MXJ2_CABSO</name>
<organism evidence="1 2">
    <name type="scientific">Caballeronia sordidicola</name>
    <name type="common">Burkholderia sordidicola</name>
    <dbReference type="NCBI Taxonomy" id="196367"/>
    <lineage>
        <taxon>Bacteria</taxon>
        <taxon>Pseudomonadati</taxon>
        <taxon>Pseudomonadota</taxon>
        <taxon>Betaproteobacteria</taxon>
        <taxon>Burkholderiales</taxon>
        <taxon>Burkholderiaceae</taxon>
        <taxon>Caballeronia</taxon>
    </lineage>
</organism>
<evidence type="ECO:0000313" key="1">
    <source>
        <dbReference type="EMBL" id="OTP76105.1"/>
    </source>
</evidence>